<evidence type="ECO:0000256" key="1">
    <source>
        <dbReference type="ARBA" id="ARBA00004370"/>
    </source>
</evidence>
<keyword evidence="8" id="KW-1185">Reference proteome</keyword>
<feature type="transmembrane region" description="Helical" evidence="6">
    <location>
        <begin position="236"/>
        <end position="253"/>
    </location>
</feature>
<comment type="caution">
    <text evidence="7">The sequence shown here is derived from an EMBL/GenBank/DDBJ whole genome shotgun (WGS) entry which is preliminary data.</text>
</comment>
<dbReference type="Proteomes" id="UP000256845">
    <property type="component" value="Unassembled WGS sequence"/>
</dbReference>
<feature type="transmembrane region" description="Helical" evidence="6">
    <location>
        <begin position="131"/>
        <end position="150"/>
    </location>
</feature>
<dbReference type="AlphaFoldDB" id="A0A3D9HSA0"/>
<keyword evidence="3 6" id="KW-1133">Transmembrane helix</keyword>
<evidence type="ECO:0000256" key="6">
    <source>
        <dbReference type="SAM" id="Phobius"/>
    </source>
</evidence>
<dbReference type="CDD" id="cd17477">
    <property type="entry name" value="MFS_YcaD_like"/>
    <property type="match status" value="1"/>
</dbReference>
<feature type="transmembrane region" description="Helical" evidence="6">
    <location>
        <begin position="329"/>
        <end position="351"/>
    </location>
</feature>
<feature type="transmembrane region" description="Helical" evidence="6">
    <location>
        <begin position="265"/>
        <end position="284"/>
    </location>
</feature>
<sequence>MFPAIRSSWPLLVGIALLMISNGTLLTLLGVRATLEGFTTTSIGLVMSGYSLGQLAGCVAVPRILENSGHVRVFAAFASLASIAALVHMIYVDPWIWGAMRMLSGFCYAGLYVVAESWLNDQAENKYRGQLLSVYFITQTASFALGQFLLNYGDPAGIKLFVLVSILTSLALVPILLSVTRSPSVETPVKISIPKLMKLSTIGVGGCFLNGVFLGGFYSMGFVYAREIGLSSGETASFMGFSTLAAILFQYPIGRISDAIDRRWVIAGAALLSGLFGLPLSLFPEMAIEPLYLFAGMTCGLALPIYSLSIAHTNDHLNREEIISASSRLVLIFGSGLVIGPYISTLVVEIFGAELMFFQLAAVQLLVALLAISRLSHGRPAAEDQGAYATIAPGSTPVSMHLIPEGENLPPADKGKESDRS</sequence>
<dbReference type="EMBL" id="QRDW01000002">
    <property type="protein sequence ID" value="RED52372.1"/>
    <property type="molecule type" value="Genomic_DNA"/>
</dbReference>
<feature type="region of interest" description="Disordered" evidence="5">
    <location>
        <begin position="402"/>
        <end position="421"/>
    </location>
</feature>
<feature type="transmembrane region" description="Helical" evidence="6">
    <location>
        <begin position="199"/>
        <end position="224"/>
    </location>
</feature>
<dbReference type="InterPro" id="IPR047200">
    <property type="entry name" value="MFS_YcaD-like"/>
</dbReference>
<dbReference type="InterPro" id="IPR011701">
    <property type="entry name" value="MFS"/>
</dbReference>
<feature type="transmembrane region" description="Helical" evidence="6">
    <location>
        <begin position="98"/>
        <end position="119"/>
    </location>
</feature>
<evidence type="ECO:0000313" key="7">
    <source>
        <dbReference type="EMBL" id="RED52372.1"/>
    </source>
</evidence>
<dbReference type="Pfam" id="PF00083">
    <property type="entry name" value="Sugar_tr"/>
    <property type="match status" value="1"/>
</dbReference>
<evidence type="ECO:0000313" key="8">
    <source>
        <dbReference type="Proteomes" id="UP000256845"/>
    </source>
</evidence>
<reference evidence="7 8" key="1">
    <citation type="submission" date="2018-07" db="EMBL/GenBank/DDBJ databases">
        <title>Genomic Encyclopedia of Type Strains, Phase III (KMG-III): the genomes of soil and plant-associated and newly described type strains.</title>
        <authorList>
            <person name="Whitman W."/>
        </authorList>
    </citation>
    <scope>NUCLEOTIDE SEQUENCE [LARGE SCALE GENOMIC DNA]</scope>
    <source>
        <strain evidence="7 8">CECT 8488</strain>
    </source>
</reference>
<dbReference type="GO" id="GO:0022857">
    <property type="term" value="F:transmembrane transporter activity"/>
    <property type="evidence" value="ECO:0007669"/>
    <property type="project" value="InterPro"/>
</dbReference>
<dbReference type="PANTHER" id="PTHR23521">
    <property type="entry name" value="TRANSPORTER MFS SUPERFAMILY"/>
    <property type="match status" value="1"/>
</dbReference>
<dbReference type="OrthoDB" id="9810614at2"/>
<organism evidence="7 8">
    <name type="scientific">Aestuariispira insulae</name>
    <dbReference type="NCBI Taxonomy" id="1461337"/>
    <lineage>
        <taxon>Bacteria</taxon>
        <taxon>Pseudomonadati</taxon>
        <taxon>Pseudomonadota</taxon>
        <taxon>Alphaproteobacteria</taxon>
        <taxon>Rhodospirillales</taxon>
        <taxon>Kiloniellaceae</taxon>
        <taxon>Aestuariispira</taxon>
    </lineage>
</organism>
<keyword evidence="4 6" id="KW-0472">Membrane</keyword>
<feature type="transmembrane region" description="Helical" evidence="6">
    <location>
        <begin position="73"/>
        <end position="92"/>
    </location>
</feature>
<dbReference type="Pfam" id="PF07690">
    <property type="entry name" value="MFS_1"/>
    <property type="match status" value="1"/>
</dbReference>
<dbReference type="Gene3D" id="1.20.1250.20">
    <property type="entry name" value="MFS general substrate transporter like domains"/>
    <property type="match status" value="2"/>
</dbReference>
<dbReference type="GO" id="GO:0005886">
    <property type="term" value="C:plasma membrane"/>
    <property type="evidence" value="ECO:0007669"/>
    <property type="project" value="TreeGrafter"/>
</dbReference>
<dbReference type="SUPFAM" id="SSF103473">
    <property type="entry name" value="MFS general substrate transporter"/>
    <property type="match status" value="1"/>
</dbReference>
<dbReference type="InterPro" id="IPR036259">
    <property type="entry name" value="MFS_trans_sf"/>
</dbReference>
<dbReference type="RefSeq" id="WP_115935909.1">
    <property type="nucleotide sequence ID" value="NZ_QRDW01000002.1"/>
</dbReference>
<feature type="transmembrane region" description="Helical" evidence="6">
    <location>
        <begin position="43"/>
        <end position="61"/>
    </location>
</feature>
<feature type="transmembrane region" description="Helical" evidence="6">
    <location>
        <begin position="156"/>
        <end position="179"/>
    </location>
</feature>
<feature type="transmembrane region" description="Helical" evidence="6">
    <location>
        <begin position="12"/>
        <end position="31"/>
    </location>
</feature>
<keyword evidence="2 6" id="KW-0812">Transmembrane</keyword>
<proteinExistence type="predicted"/>
<gene>
    <name evidence="7" type="ORF">DFP90_102393</name>
</gene>
<name>A0A3D9HSA0_9PROT</name>
<evidence type="ECO:0000256" key="4">
    <source>
        <dbReference type="ARBA" id="ARBA00023136"/>
    </source>
</evidence>
<feature type="transmembrane region" description="Helical" evidence="6">
    <location>
        <begin position="357"/>
        <end position="375"/>
    </location>
</feature>
<dbReference type="PANTHER" id="PTHR23521:SF3">
    <property type="entry name" value="MFS TRANSPORTER"/>
    <property type="match status" value="1"/>
</dbReference>
<protein>
    <submittedName>
        <fullName evidence="7">Putative MFS family arabinose efflux permease</fullName>
    </submittedName>
</protein>
<evidence type="ECO:0000256" key="5">
    <source>
        <dbReference type="SAM" id="MobiDB-lite"/>
    </source>
</evidence>
<comment type="subcellular location">
    <subcellularLocation>
        <location evidence="1">Membrane</location>
    </subcellularLocation>
</comment>
<evidence type="ECO:0000256" key="3">
    <source>
        <dbReference type="ARBA" id="ARBA00022989"/>
    </source>
</evidence>
<dbReference type="InterPro" id="IPR005828">
    <property type="entry name" value="MFS_sugar_transport-like"/>
</dbReference>
<feature type="transmembrane region" description="Helical" evidence="6">
    <location>
        <begin position="290"/>
        <end position="308"/>
    </location>
</feature>
<evidence type="ECO:0000256" key="2">
    <source>
        <dbReference type="ARBA" id="ARBA00022692"/>
    </source>
</evidence>
<accession>A0A3D9HSA0</accession>